<dbReference type="STRING" id="1839801.Dform_01916"/>
<sequence length="138" mass="14630">MIGTKVLRAATISALTLTLTLASGCDSVKGVFDSKDDTSTTTAAPVTSMPKPKPVVKSVEATTSGMDSHYYAILQITIENKGSDGTVIVRATLTQGGVTQTNDMITNLDKDKTQTLPLVFPLKWQGGDWTQTVDVIVP</sequence>
<evidence type="ECO:0000256" key="1">
    <source>
        <dbReference type="SAM" id="SignalP"/>
    </source>
</evidence>
<dbReference type="EMBL" id="CP018258">
    <property type="protein sequence ID" value="APV45231.1"/>
    <property type="molecule type" value="Genomic_DNA"/>
</dbReference>
<evidence type="ECO:0000313" key="3">
    <source>
        <dbReference type="Proteomes" id="UP000185934"/>
    </source>
</evidence>
<dbReference type="KEGG" id="dfo:Dform_01916"/>
<dbReference type="PROSITE" id="PS51257">
    <property type="entry name" value="PROKAR_LIPOPROTEIN"/>
    <property type="match status" value="1"/>
</dbReference>
<protein>
    <recommendedName>
        <fullName evidence="4">Lipoprotein</fullName>
    </recommendedName>
</protein>
<evidence type="ECO:0000313" key="2">
    <source>
        <dbReference type="EMBL" id="APV45231.1"/>
    </source>
</evidence>
<evidence type="ECO:0008006" key="4">
    <source>
        <dbReference type="Google" id="ProtNLM"/>
    </source>
</evidence>
<organism evidence="2 3">
    <name type="scientific">Dehalogenimonas formicexedens</name>
    <dbReference type="NCBI Taxonomy" id="1839801"/>
    <lineage>
        <taxon>Bacteria</taxon>
        <taxon>Bacillati</taxon>
        <taxon>Chloroflexota</taxon>
        <taxon>Dehalococcoidia</taxon>
        <taxon>Dehalococcoidales</taxon>
        <taxon>Dehalococcoidaceae</taxon>
        <taxon>Dehalogenimonas</taxon>
    </lineage>
</organism>
<dbReference type="Proteomes" id="UP000185934">
    <property type="component" value="Chromosome"/>
</dbReference>
<gene>
    <name evidence="2" type="ORF">Dform_01916</name>
</gene>
<accession>A0A1P8F9T4</accession>
<proteinExistence type="predicted"/>
<dbReference type="OrthoDB" id="9831619at2"/>
<reference evidence="3" key="1">
    <citation type="submission" date="2016-11" db="EMBL/GenBank/DDBJ databases">
        <title>Dehalogenimonas formicexedens sp. nov., a chlorinated alkane respiring bacterium isolated from contaminated groundwater.</title>
        <authorList>
            <person name="Key T.A."/>
            <person name="Bowman K.S."/>
            <person name="Lee I."/>
            <person name="Chun J."/>
            <person name="Albuquerque L."/>
            <person name="da Costa M.S."/>
            <person name="Rainey F.A."/>
            <person name="Moe W.M."/>
        </authorList>
    </citation>
    <scope>NUCLEOTIDE SEQUENCE [LARGE SCALE GENOMIC DNA]</scope>
    <source>
        <strain evidence="3">NSZ-14</strain>
    </source>
</reference>
<feature type="chain" id="PRO_5013247274" description="Lipoprotein" evidence="1">
    <location>
        <begin position="25"/>
        <end position="138"/>
    </location>
</feature>
<dbReference type="AlphaFoldDB" id="A0A1P8F9T4"/>
<feature type="signal peptide" evidence="1">
    <location>
        <begin position="1"/>
        <end position="24"/>
    </location>
</feature>
<dbReference type="RefSeq" id="WP_076004799.1">
    <property type="nucleotide sequence ID" value="NZ_CP018258.1"/>
</dbReference>
<keyword evidence="1" id="KW-0732">Signal</keyword>
<keyword evidence="3" id="KW-1185">Reference proteome</keyword>
<name>A0A1P8F9T4_9CHLR</name>